<dbReference type="InterPro" id="IPR053299">
    <property type="entry name" value="ASTRA_WD_repeat"/>
</dbReference>
<evidence type="ECO:0000256" key="2">
    <source>
        <dbReference type="SAM" id="MobiDB-lite"/>
    </source>
</evidence>
<dbReference type="InterPro" id="IPR001680">
    <property type="entry name" value="WD40_rpt"/>
</dbReference>
<reference evidence="3 4" key="1">
    <citation type="submission" date="2020-04" db="EMBL/GenBank/DDBJ databases">
        <title>Perkinsus olseni comparative genomics.</title>
        <authorList>
            <person name="Bogema D.R."/>
        </authorList>
    </citation>
    <scope>NUCLEOTIDE SEQUENCE [LARGE SCALE GENOMIC DNA]</scope>
    <source>
        <strain evidence="3">00978-12</strain>
    </source>
</reference>
<dbReference type="PROSITE" id="PS50294">
    <property type="entry name" value="WD_REPEATS_REGION"/>
    <property type="match status" value="1"/>
</dbReference>
<dbReference type="SUPFAM" id="SSF50978">
    <property type="entry name" value="WD40 repeat-like"/>
    <property type="match status" value="1"/>
</dbReference>
<evidence type="ECO:0000256" key="1">
    <source>
        <dbReference type="PROSITE-ProRule" id="PRU00221"/>
    </source>
</evidence>
<dbReference type="Pfam" id="PF00400">
    <property type="entry name" value="WD40"/>
    <property type="match status" value="1"/>
</dbReference>
<dbReference type="EMBL" id="JABANP010000035">
    <property type="protein sequence ID" value="KAF4694246.1"/>
    <property type="molecule type" value="Genomic_DNA"/>
</dbReference>
<dbReference type="PANTHER" id="PTHR44156">
    <property type="entry name" value="SUPERNUMERARY LIMBS, ISOFORM B-RELATED"/>
    <property type="match status" value="1"/>
</dbReference>
<dbReference type="SUPFAM" id="SSF109925">
    <property type="entry name" value="Lissencephaly-1 protein (Lis-1, PAF-AH alpha) N-terminal domain"/>
    <property type="match status" value="1"/>
</dbReference>
<organism evidence="3 4">
    <name type="scientific">Perkinsus olseni</name>
    <name type="common">Perkinsus atlanticus</name>
    <dbReference type="NCBI Taxonomy" id="32597"/>
    <lineage>
        <taxon>Eukaryota</taxon>
        <taxon>Sar</taxon>
        <taxon>Alveolata</taxon>
        <taxon>Perkinsozoa</taxon>
        <taxon>Perkinsea</taxon>
        <taxon>Perkinsida</taxon>
        <taxon>Perkinsidae</taxon>
        <taxon>Perkinsus</taxon>
    </lineage>
</organism>
<feature type="region of interest" description="Disordered" evidence="2">
    <location>
        <begin position="1"/>
        <end position="20"/>
    </location>
</feature>
<gene>
    <name evidence="3" type="ORF">FOZ60_008727</name>
</gene>
<comment type="caution">
    <text evidence="3">The sequence shown here is derived from an EMBL/GenBank/DDBJ whole genome shotgun (WGS) entry which is preliminary data.</text>
</comment>
<keyword evidence="1" id="KW-0853">WD repeat</keyword>
<dbReference type="InterPro" id="IPR015943">
    <property type="entry name" value="WD40/YVTN_repeat-like_dom_sf"/>
</dbReference>
<dbReference type="Proteomes" id="UP000541610">
    <property type="component" value="Unassembled WGS sequence"/>
</dbReference>
<dbReference type="PROSITE" id="PS50082">
    <property type="entry name" value="WD_REPEATS_2"/>
    <property type="match status" value="1"/>
</dbReference>
<dbReference type="AlphaFoldDB" id="A0A7J6PES7"/>
<name>A0A7J6PES7_PEROL</name>
<proteinExistence type="predicted"/>
<dbReference type="Gene3D" id="2.130.10.10">
    <property type="entry name" value="YVTN repeat-like/Quinoprotein amine dehydrogenase"/>
    <property type="match status" value="2"/>
</dbReference>
<accession>A0A7J6PES7</accession>
<dbReference type="InterPro" id="IPR036322">
    <property type="entry name" value="WD40_repeat_dom_sf"/>
</dbReference>
<evidence type="ECO:0000313" key="4">
    <source>
        <dbReference type="Proteomes" id="UP000541610"/>
    </source>
</evidence>
<dbReference type="OrthoDB" id="10261640at2759"/>
<dbReference type="Gene3D" id="1.20.960.30">
    <property type="match status" value="1"/>
</dbReference>
<dbReference type="SMART" id="SM00320">
    <property type="entry name" value="WD40"/>
    <property type="match status" value="5"/>
</dbReference>
<sequence>MSHVSLSGTPSATTETAKGATILSDEQRKGLESAVLGYLIEYYPKVGLQFGIASGAEDPAKFRGLLEEKWVCAARLTRRVLELEAELEGIPVAKRSRFNSVSETRPMIPFGPCCGKVCLPDRPVVTCMEALPSCPSVVAVGRSDGVVSIYEANEKRVIGDLRDHSHGLTDLSFNADGSLFATAAKDGTVKLWDCTSSRRVWRCVRTLVADLEGCMIMCRFASESSIVTFSLGGGLQVWDTDSGQCLSSVAVGLATGKTPLALALDSGDILRIQIMQRANADSNDPPLAFTCSRDASVRCWDLSTLCMLASYDGHAGACRCITPLGNGYFYSIAEDADCLGHIWSMEIAESRGRISTRVTFRAQLTEHGTLTGEASGRDSFSPSSLPRCAVLSRDTLIVAASGGVVLTWKCAAVNGDRGGENK</sequence>
<dbReference type="InterPro" id="IPR037190">
    <property type="entry name" value="LIS1_N"/>
</dbReference>
<feature type="repeat" description="WD" evidence="1">
    <location>
        <begin position="161"/>
        <end position="202"/>
    </location>
</feature>
<protein>
    <submittedName>
        <fullName evidence="3">Uncharacterized protein</fullName>
    </submittedName>
</protein>
<evidence type="ECO:0000313" key="3">
    <source>
        <dbReference type="EMBL" id="KAF4694246.1"/>
    </source>
</evidence>
<feature type="compositionally biased region" description="Polar residues" evidence="2">
    <location>
        <begin position="1"/>
        <end position="16"/>
    </location>
</feature>